<dbReference type="AlphaFoldDB" id="A0AAD4MRP9"/>
<organism evidence="2 3">
    <name type="scientific">Ditylenchus destructor</name>
    <dbReference type="NCBI Taxonomy" id="166010"/>
    <lineage>
        <taxon>Eukaryota</taxon>
        <taxon>Metazoa</taxon>
        <taxon>Ecdysozoa</taxon>
        <taxon>Nematoda</taxon>
        <taxon>Chromadorea</taxon>
        <taxon>Rhabditida</taxon>
        <taxon>Tylenchina</taxon>
        <taxon>Tylenchomorpha</taxon>
        <taxon>Sphaerularioidea</taxon>
        <taxon>Anguinidae</taxon>
        <taxon>Anguininae</taxon>
        <taxon>Ditylenchus</taxon>
    </lineage>
</organism>
<reference evidence="2" key="1">
    <citation type="submission" date="2022-01" db="EMBL/GenBank/DDBJ databases">
        <title>Genome Sequence Resource for Two Populations of Ditylenchus destructor, the Migratory Endoparasitic Phytonematode.</title>
        <authorList>
            <person name="Zhang H."/>
            <person name="Lin R."/>
            <person name="Xie B."/>
        </authorList>
    </citation>
    <scope>NUCLEOTIDE SEQUENCE</scope>
    <source>
        <strain evidence="2">BazhouSP</strain>
    </source>
</reference>
<evidence type="ECO:0000313" key="3">
    <source>
        <dbReference type="Proteomes" id="UP001201812"/>
    </source>
</evidence>
<name>A0AAD4MRP9_9BILA</name>
<dbReference type="Proteomes" id="UP001201812">
    <property type="component" value="Unassembled WGS sequence"/>
</dbReference>
<evidence type="ECO:0000256" key="1">
    <source>
        <dbReference type="SAM" id="MobiDB-lite"/>
    </source>
</evidence>
<protein>
    <recommendedName>
        <fullName evidence="4">F-box domain-containing protein</fullName>
    </recommendedName>
</protein>
<comment type="caution">
    <text evidence="2">The sequence shown here is derived from an EMBL/GenBank/DDBJ whole genome shotgun (WGS) entry which is preliminary data.</text>
</comment>
<accession>A0AAD4MRP9</accession>
<keyword evidence="3" id="KW-1185">Reference proteome</keyword>
<sequence>MHWPRPTSFEESSRFGRNEGPNWAGTCAPGEEKSKGEPGCLLPQMICTATMEQNRQKFRISLPHETIVEILRHFTRKELRRKFYLVDRQFHGLSLSGQVPAIQIVKRTDLHWKANQREQVPGPFIRFDHVDLTHTVFQEESMLKFLPLAHESFIGCRLCIRIFPTVGFFPTMGPWKKMSEVENQMLYLMENVFCNPSSVTFCNGELWIKSSSQILKTNAVSNCNNLAFIMDIHTFTLDLHTICIENTIRFLRDWLQNSNNRQNESSAKTKRFILHFIPRPAVLRLTQRLKQEFEEQTLPSIDFVIAFIQPYYNDGALDEDQVFSVTNSSTNMRLSLFNCKSMNGCVSKRCKRFSRLWHRRIVSKDEDAAMFSDLEMLDDEDYGYL</sequence>
<evidence type="ECO:0008006" key="4">
    <source>
        <dbReference type="Google" id="ProtNLM"/>
    </source>
</evidence>
<dbReference type="EMBL" id="JAKKPZ010000194">
    <property type="protein sequence ID" value="KAI1699040.1"/>
    <property type="molecule type" value="Genomic_DNA"/>
</dbReference>
<gene>
    <name evidence="2" type="ORF">DdX_17559</name>
</gene>
<feature type="region of interest" description="Disordered" evidence="1">
    <location>
        <begin position="1"/>
        <end position="36"/>
    </location>
</feature>
<proteinExistence type="predicted"/>
<evidence type="ECO:0000313" key="2">
    <source>
        <dbReference type="EMBL" id="KAI1699040.1"/>
    </source>
</evidence>